<keyword evidence="8" id="KW-1185">Reference proteome</keyword>
<evidence type="ECO:0000256" key="2">
    <source>
        <dbReference type="ARBA" id="ARBA00010333"/>
    </source>
</evidence>
<dbReference type="InterPro" id="IPR018313">
    <property type="entry name" value="SBP_3_CS"/>
</dbReference>
<gene>
    <name evidence="7" type="ORF">EFK50_15570</name>
</gene>
<feature type="chain" id="PRO_5018156920" evidence="5">
    <location>
        <begin position="22"/>
        <end position="269"/>
    </location>
</feature>
<evidence type="ECO:0000313" key="8">
    <source>
        <dbReference type="Proteomes" id="UP000267128"/>
    </source>
</evidence>
<comment type="similarity">
    <text evidence="2 4">Belongs to the bacterial solute-binding protein 3 family.</text>
</comment>
<dbReference type="InterPro" id="IPR001638">
    <property type="entry name" value="Solute-binding_3/MltF_N"/>
</dbReference>
<dbReference type="PROSITE" id="PS01039">
    <property type="entry name" value="SBP_BACTERIAL_3"/>
    <property type="match status" value="1"/>
</dbReference>
<accession>A0A3N0CI19</accession>
<organism evidence="7 8">
    <name type="scientific">Nocardioides marmoriginsengisoli</name>
    <dbReference type="NCBI Taxonomy" id="661483"/>
    <lineage>
        <taxon>Bacteria</taxon>
        <taxon>Bacillati</taxon>
        <taxon>Actinomycetota</taxon>
        <taxon>Actinomycetes</taxon>
        <taxon>Propionibacteriales</taxon>
        <taxon>Nocardioidaceae</taxon>
        <taxon>Nocardioides</taxon>
    </lineage>
</organism>
<dbReference type="OrthoDB" id="8454826at2"/>
<dbReference type="Pfam" id="PF00497">
    <property type="entry name" value="SBP_bac_3"/>
    <property type="match status" value="1"/>
</dbReference>
<evidence type="ECO:0000313" key="7">
    <source>
        <dbReference type="EMBL" id="RNL63127.1"/>
    </source>
</evidence>
<proteinExistence type="inferred from homology"/>
<keyword evidence="3 5" id="KW-0732">Signal</keyword>
<dbReference type="PANTHER" id="PTHR35936">
    <property type="entry name" value="MEMBRANE-BOUND LYTIC MUREIN TRANSGLYCOSYLASE F"/>
    <property type="match status" value="1"/>
</dbReference>
<reference evidence="7 8" key="1">
    <citation type="submission" date="2018-11" db="EMBL/GenBank/DDBJ databases">
        <authorList>
            <person name="Li F."/>
        </authorList>
    </citation>
    <scope>NUCLEOTIDE SEQUENCE [LARGE SCALE GENOMIC DNA]</scope>
    <source>
        <strain evidence="7 8">Gsoil 097</strain>
    </source>
</reference>
<evidence type="ECO:0000256" key="3">
    <source>
        <dbReference type="ARBA" id="ARBA00022729"/>
    </source>
</evidence>
<feature type="signal peptide" evidence="5">
    <location>
        <begin position="1"/>
        <end position="21"/>
    </location>
</feature>
<comment type="subcellular location">
    <subcellularLocation>
        <location evidence="1">Cell envelope</location>
    </subcellularLocation>
</comment>
<dbReference type="PROSITE" id="PS51257">
    <property type="entry name" value="PROKAR_LIPOPROTEIN"/>
    <property type="match status" value="1"/>
</dbReference>
<evidence type="ECO:0000259" key="6">
    <source>
        <dbReference type="SMART" id="SM00062"/>
    </source>
</evidence>
<dbReference type="EMBL" id="RJSE01000007">
    <property type="protein sequence ID" value="RNL63127.1"/>
    <property type="molecule type" value="Genomic_DNA"/>
</dbReference>
<dbReference type="SUPFAM" id="SSF53850">
    <property type="entry name" value="Periplasmic binding protein-like II"/>
    <property type="match status" value="1"/>
</dbReference>
<name>A0A3N0CI19_9ACTN</name>
<protein>
    <submittedName>
        <fullName evidence="7">ABC transporter substrate-binding protein</fullName>
    </submittedName>
</protein>
<dbReference type="Gene3D" id="3.40.190.10">
    <property type="entry name" value="Periplasmic binding protein-like II"/>
    <property type="match status" value="2"/>
</dbReference>
<dbReference type="Proteomes" id="UP000267128">
    <property type="component" value="Unassembled WGS sequence"/>
</dbReference>
<dbReference type="RefSeq" id="WP_123228419.1">
    <property type="nucleotide sequence ID" value="NZ_RJSE01000007.1"/>
</dbReference>
<comment type="caution">
    <text evidence="7">The sequence shown here is derived from an EMBL/GenBank/DDBJ whole genome shotgun (WGS) entry which is preliminary data.</text>
</comment>
<evidence type="ECO:0000256" key="5">
    <source>
        <dbReference type="SAM" id="SignalP"/>
    </source>
</evidence>
<dbReference type="GO" id="GO:0030313">
    <property type="term" value="C:cell envelope"/>
    <property type="evidence" value="ECO:0007669"/>
    <property type="project" value="UniProtKB-SubCell"/>
</dbReference>
<evidence type="ECO:0000256" key="4">
    <source>
        <dbReference type="RuleBase" id="RU003744"/>
    </source>
</evidence>
<dbReference type="SMART" id="SM00062">
    <property type="entry name" value="PBPb"/>
    <property type="match status" value="1"/>
</dbReference>
<dbReference type="AlphaFoldDB" id="A0A3N0CI19"/>
<sequence>MTTRNVWKTLALTSVLGLALAACGDSGDDGKTGSADIGLINAGTLTVCSDVPYPPFEDFDKSSPTGYKGFDIDVVSAIAEKLDVKVAVKDSDFDALQSGVLLNGRQCDLGASAMTITDERKKNLLFSDGYYTSKQSLLVPTGSDVKSIADLSGVKVGVQKGTTGETYTKENAPDAKPVQFADDGKMYLALKAGTIEAILQDLPVNLDHQNDPKEPGKYTVVETYDTAEEYGFAARKDNQKLMDAINEQLAAIKSDGEYQKIYDTYFAVK</sequence>
<feature type="domain" description="Solute-binding protein family 3/N-terminal" evidence="6">
    <location>
        <begin position="44"/>
        <end position="269"/>
    </location>
</feature>
<dbReference type="PANTHER" id="PTHR35936:SF17">
    <property type="entry name" value="ARGININE-BINDING EXTRACELLULAR PROTEIN ARTP"/>
    <property type="match status" value="1"/>
</dbReference>
<evidence type="ECO:0000256" key="1">
    <source>
        <dbReference type="ARBA" id="ARBA00004196"/>
    </source>
</evidence>